<dbReference type="Proteomes" id="UP000007798">
    <property type="component" value="Unassembled WGS sequence"/>
</dbReference>
<evidence type="ECO:0000313" key="2">
    <source>
        <dbReference type="Proteomes" id="UP000007798"/>
    </source>
</evidence>
<reference evidence="1 2" key="1">
    <citation type="journal article" date="2007" name="Nature">
        <title>Evolution of genes and genomes on the Drosophila phylogeny.</title>
        <authorList>
            <consortium name="Drosophila 12 Genomes Consortium"/>
            <person name="Clark A.G."/>
            <person name="Eisen M.B."/>
            <person name="Smith D.R."/>
            <person name="Bergman C.M."/>
            <person name="Oliver B."/>
            <person name="Markow T.A."/>
            <person name="Kaufman T.C."/>
            <person name="Kellis M."/>
            <person name="Gelbart W."/>
            <person name="Iyer V.N."/>
            <person name="Pollard D.A."/>
            <person name="Sackton T.B."/>
            <person name="Larracuente A.M."/>
            <person name="Singh N.D."/>
            <person name="Abad J.P."/>
            <person name="Abt D.N."/>
            <person name="Adryan B."/>
            <person name="Aguade M."/>
            <person name="Akashi H."/>
            <person name="Anderson W.W."/>
            <person name="Aquadro C.F."/>
            <person name="Ardell D.H."/>
            <person name="Arguello R."/>
            <person name="Artieri C.G."/>
            <person name="Barbash D.A."/>
            <person name="Barker D."/>
            <person name="Barsanti P."/>
            <person name="Batterham P."/>
            <person name="Batzoglou S."/>
            <person name="Begun D."/>
            <person name="Bhutkar A."/>
            <person name="Blanco E."/>
            <person name="Bosak S.A."/>
            <person name="Bradley R.K."/>
            <person name="Brand A.D."/>
            <person name="Brent M.R."/>
            <person name="Brooks A.N."/>
            <person name="Brown R.H."/>
            <person name="Butlin R.K."/>
            <person name="Caggese C."/>
            <person name="Calvi B.R."/>
            <person name="Bernardo de Carvalho A."/>
            <person name="Caspi A."/>
            <person name="Castrezana S."/>
            <person name="Celniker S.E."/>
            <person name="Chang J.L."/>
            <person name="Chapple C."/>
            <person name="Chatterji S."/>
            <person name="Chinwalla A."/>
            <person name="Civetta A."/>
            <person name="Clifton S.W."/>
            <person name="Comeron J.M."/>
            <person name="Costello J.C."/>
            <person name="Coyne J.A."/>
            <person name="Daub J."/>
            <person name="David R.G."/>
            <person name="Delcher A.L."/>
            <person name="Delehaunty K."/>
            <person name="Do C.B."/>
            <person name="Ebling H."/>
            <person name="Edwards K."/>
            <person name="Eickbush T."/>
            <person name="Evans J.D."/>
            <person name="Filipski A."/>
            <person name="Findeiss S."/>
            <person name="Freyhult E."/>
            <person name="Fulton L."/>
            <person name="Fulton R."/>
            <person name="Garcia A.C."/>
            <person name="Gardiner A."/>
            <person name="Garfield D.A."/>
            <person name="Garvin B.E."/>
            <person name="Gibson G."/>
            <person name="Gilbert D."/>
            <person name="Gnerre S."/>
            <person name="Godfrey J."/>
            <person name="Good R."/>
            <person name="Gotea V."/>
            <person name="Gravely B."/>
            <person name="Greenberg A.J."/>
            <person name="Griffiths-Jones S."/>
            <person name="Gross S."/>
            <person name="Guigo R."/>
            <person name="Gustafson E.A."/>
            <person name="Haerty W."/>
            <person name="Hahn M.W."/>
            <person name="Halligan D.L."/>
            <person name="Halpern A.L."/>
            <person name="Halter G.M."/>
            <person name="Han M.V."/>
            <person name="Heger A."/>
            <person name="Hillier L."/>
            <person name="Hinrichs A.S."/>
            <person name="Holmes I."/>
            <person name="Hoskins R.A."/>
            <person name="Hubisz M.J."/>
            <person name="Hultmark D."/>
            <person name="Huntley M.A."/>
            <person name="Jaffe D.B."/>
            <person name="Jagadeeshan S."/>
            <person name="Jeck W.R."/>
            <person name="Johnson J."/>
            <person name="Jones C.D."/>
            <person name="Jordan W.C."/>
            <person name="Karpen G.H."/>
            <person name="Kataoka E."/>
            <person name="Keightley P.D."/>
            <person name="Kheradpour P."/>
            <person name="Kirkness E.F."/>
            <person name="Koerich L.B."/>
            <person name="Kristiansen K."/>
            <person name="Kudrna D."/>
            <person name="Kulathinal R.J."/>
            <person name="Kumar S."/>
            <person name="Kwok R."/>
            <person name="Lander E."/>
            <person name="Langley C.H."/>
            <person name="Lapoint R."/>
            <person name="Lazzaro B.P."/>
            <person name="Lee S.J."/>
            <person name="Levesque L."/>
            <person name="Li R."/>
            <person name="Lin C.F."/>
            <person name="Lin M.F."/>
            <person name="Lindblad-Toh K."/>
            <person name="Llopart A."/>
            <person name="Long M."/>
            <person name="Low L."/>
            <person name="Lozovsky E."/>
            <person name="Lu J."/>
            <person name="Luo M."/>
            <person name="Machado C.A."/>
            <person name="Makalowski W."/>
            <person name="Marzo M."/>
            <person name="Matsuda M."/>
            <person name="Matzkin L."/>
            <person name="McAllister B."/>
            <person name="McBride C.S."/>
            <person name="McKernan B."/>
            <person name="McKernan K."/>
            <person name="Mendez-Lago M."/>
            <person name="Minx P."/>
            <person name="Mollenhauer M.U."/>
            <person name="Montooth K."/>
            <person name="Mount S.M."/>
            <person name="Mu X."/>
            <person name="Myers E."/>
            <person name="Negre B."/>
            <person name="Newfeld S."/>
            <person name="Nielsen R."/>
            <person name="Noor M.A."/>
            <person name="O'Grady P."/>
            <person name="Pachter L."/>
            <person name="Papaceit M."/>
            <person name="Parisi M.J."/>
            <person name="Parisi M."/>
            <person name="Parts L."/>
            <person name="Pedersen J.S."/>
            <person name="Pesole G."/>
            <person name="Phillippy A.M."/>
            <person name="Ponting C.P."/>
            <person name="Pop M."/>
            <person name="Porcelli D."/>
            <person name="Powell J.R."/>
            <person name="Prohaska S."/>
            <person name="Pruitt K."/>
            <person name="Puig M."/>
            <person name="Quesneville H."/>
            <person name="Ram K.R."/>
            <person name="Rand D."/>
            <person name="Rasmussen M.D."/>
            <person name="Reed L.K."/>
            <person name="Reenan R."/>
            <person name="Reily A."/>
            <person name="Remington K.A."/>
            <person name="Rieger T.T."/>
            <person name="Ritchie M.G."/>
            <person name="Robin C."/>
            <person name="Rogers Y.H."/>
            <person name="Rohde C."/>
            <person name="Rozas J."/>
            <person name="Rubenfield M.J."/>
            <person name="Ruiz A."/>
            <person name="Russo S."/>
            <person name="Salzberg S.L."/>
            <person name="Sanchez-Gracia A."/>
            <person name="Saranga D.J."/>
            <person name="Sato H."/>
            <person name="Schaeffer S.W."/>
            <person name="Schatz M.C."/>
            <person name="Schlenke T."/>
            <person name="Schwartz R."/>
            <person name="Segarra C."/>
            <person name="Singh R.S."/>
            <person name="Sirot L."/>
            <person name="Sirota M."/>
            <person name="Sisneros N.B."/>
            <person name="Smith C.D."/>
            <person name="Smith T.F."/>
            <person name="Spieth J."/>
            <person name="Stage D.E."/>
            <person name="Stark A."/>
            <person name="Stephan W."/>
            <person name="Strausberg R.L."/>
            <person name="Strempel S."/>
            <person name="Sturgill D."/>
            <person name="Sutton G."/>
            <person name="Sutton G.G."/>
            <person name="Tao W."/>
            <person name="Teichmann S."/>
            <person name="Tobari Y.N."/>
            <person name="Tomimura Y."/>
            <person name="Tsolas J.M."/>
            <person name="Valente V.L."/>
            <person name="Venter E."/>
            <person name="Venter J.C."/>
            <person name="Vicario S."/>
            <person name="Vieira F.G."/>
            <person name="Vilella A.J."/>
            <person name="Villasante A."/>
            <person name="Walenz B."/>
            <person name="Wang J."/>
            <person name="Wasserman M."/>
            <person name="Watts T."/>
            <person name="Wilson D."/>
            <person name="Wilson R.K."/>
            <person name="Wing R.A."/>
            <person name="Wolfner M.F."/>
            <person name="Wong A."/>
            <person name="Wong G.K."/>
            <person name="Wu C.I."/>
            <person name="Wu G."/>
            <person name="Yamamoto D."/>
            <person name="Yang H.P."/>
            <person name="Yang S.P."/>
            <person name="Yorke J.A."/>
            <person name="Yoshida K."/>
            <person name="Zdobnov E."/>
            <person name="Zhang P."/>
            <person name="Zhang Y."/>
            <person name="Zimin A.V."/>
            <person name="Baldwin J."/>
            <person name="Abdouelleil A."/>
            <person name="Abdulkadir J."/>
            <person name="Abebe A."/>
            <person name="Abera B."/>
            <person name="Abreu J."/>
            <person name="Acer S.C."/>
            <person name="Aftuck L."/>
            <person name="Alexander A."/>
            <person name="An P."/>
            <person name="Anderson E."/>
            <person name="Anderson S."/>
            <person name="Arachi H."/>
            <person name="Azer M."/>
            <person name="Bachantsang P."/>
            <person name="Barry A."/>
            <person name="Bayul T."/>
            <person name="Berlin A."/>
            <person name="Bessette D."/>
            <person name="Bloom T."/>
            <person name="Blye J."/>
            <person name="Boguslavskiy L."/>
            <person name="Bonnet C."/>
            <person name="Boukhgalter B."/>
            <person name="Bourzgui I."/>
            <person name="Brown A."/>
            <person name="Cahill P."/>
            <person name="Channer S."/>
            <person name="Cheshatsang Y."/>
            <person name="Chuda L."/>
            <person name="Citroen M."/>
            <person name="Collymore A."/>
            <person name="Cooke P."/>
            <person name="Costello M."/>
            <person name="D'Aco K."/>
            <person name="Daza R."/>
            <person name="De Haan G."/>
            <person name="DeGray S."/>
            <person name="DeMaso C."/>
            <person name="Dhargay N."/>
            <person name="Dooley K."/>
            <person name="Dooley E."/>
            <person name="Doricent M."/>
            <person name="Dorje P."/>
            <person name="Dorjee K."/>
            <person name="Dupes A."/>
            <person name="Elong R."/>
            <person name="Falk J."/>
            <person name="Farina A."/>
            <person name="Faro S."/>
            <person name="Ferguson D."/>
            <person name="Fisher S."/>
            <person name="Foley C.D."/>
            <person name="Franke A."/>
            <person name="Friedrich D."/>
            <person name="Gadbois L."/>
            <person name="Gearin G."/>
            <person name="Gearin C.R."/>
            <person name="Giannoukos G."/>
            <person name="Goode T."/>
            <person name="Graham J."/>
            <person name="Grandbois E."/>
            <person name="Grewal S."/>
            <person name="Gyaltsen K."/>
            <person name="Hafez N."/>
            <person name="Hagos B."/>
            <person name="Hall J."/>
            <person name="Henson C."/>
            <person name="Hollinger A."/>
            <person name="Honan T."/>
            <person name="Huard M.D."/>
            <person name="Hughes L."/>
            <person name="Hurhula B."/>
            <person name="Husby M.E."/>
            <person name="Kamat A."/>
            <person name="Kanga B."/>
            <person name="Kashin S."/>
            <person name="Khazanovich D."/>
            <person name="Kisner P."/>
            <person name="Lance K."/>
            <person name="Lara M."/>
            <person name="Lee W."/>
            <person name="Lennon N."/>
            <person name="Letendre F."/>
            <person name="LeVine R."/>
            <person name="Lipovsky A."/>
            <person name="Liu X."/>
            <person name="Liu J."/>
            <person name="Liu S."/>
            <person name="Lokyitsang T."/>
            <person name="Lokyitsang Y."/>
            <person name="Lubonja R."/>
            <person name="Lui A."/>
            <person name="MacDonald P."/>
            <person name="Magnisalis V."/>
            <person name="Maru K."/>
            <person name="Matthews C."/>
            <person name="McCusker W."/>
            <person name="McDonough S."/>
            <person name="Mehta T."/>
            <person name="Meldrim J."/>
            <person name="Meneus L."/>
            <person name="Mihai O."/>
            <person name="Mihalev A."/>
            <person name="Mihova T."/>
            <person name="Mittelman R."/>
            <person name="Mlenga V."/>
            <person name="Montmayeur A."/>
            <person name="Mulrain L."/>
            <person name="Navidi A."/>
            <person name="Naylor J."/>
            <person name="Negash T."/>
            <person name="Nguyen T."/>
            <person name="Nguyen N."/>
            <person name="Nicol R."/>
            <person name="Norbu C."/>
            <person name="Norbu N."/>
            <person name="Novod N."/>
            <person name="O'Neill B."/>
            <person name="Osman S."/>
            <person name="Markiewicz E."/>
            <person name="Oyono O.L."/>
            <person name="Patti C."/>
            <person name="Phunkhang P."/>
            <person name="Pierre F."/>
            <person name="Priest M."/>
            <person name="Raghuraman S."/>
            <person name="Rege F."/>
            <person name="Reyes R."/>
            <person name="Rise C."/>
            <person name="Rogov P."/>
            <person name="Ross K."/>
            <person name="Ryan E."/>
            <person name="Settipalli S."/>
            <person name="Shea T."/>
            <person name="Sherpa N."/>
            <person name="Shi L."/>
            <person name="Shih D."/>
            <person name="Sparrow T."/>
            <person name="Spaulding J."/>
            <person name="Stalker J."/>
            <person name="Stange-Thomann N."/>
            <person name="Stavropoulos S."/>
            <person name="Stone C."/>
            <person name="Strader C."/>
            <person name="Tesfaye S."/>
            <person name="Thomson T."/>
            <person name="Thoulutsang Y."/>
            <person name="Thoulutsang D."/>
            <person name="Topham K."/>
            <person name="Topping I."/>
            <person name="Tsamla T."/>
            <person name="Vassiliev H."/>
            <person name="Vo A."/>
            <person name="Wangchuk T."/>
            <person name="Wangdi T."/>
            <person name="Weiand M."/>
            <person name="Wilkinson J."/>
            <person name="Wilson A."/>
            <person name="Yadav S."/>
            <person name="Young G."/>
            <person name="Yu Q."/>
            <person name="Zembek L."/>
            <person name="Zhong D."/>
            <person name="Zimmer A."/>
            <person name="Zwirko Z."/>
            <person name="Jaffe D.B."/>
            <person name="Alvarez P."/>
            <person name="Brockman W."/>
            <person name="Butler J."/>
            <person name="Chin C."/>
            <person name="Gnerre S."/>
            <person name="Grabherr M."/>
            <person name="Kleber M."/>
            <person name="Mauceli E."/>
            <person name="MacCallum I."/>
        </authorList>
    </citation>
    <scope>NUCLEOTIDE SEQUENCE [LARGE SCALE GENOMIC DNA]</scope>
    <source>
        <strain evidence="2">Tucson 14030-0811.24</strain>
    </source>
</reference>
<evidence type="ECO:0000313" key="1">
    <source>
        <dbReference type="EMBL" id="KRF97525.1"/>
    </source>
</evidence>
<dbReference type="KEGG" id="dwi:26528848"/>
<dbReference type="OrthoDB" id="7864265at2759"/>
<keyword evidence="2" id="KW-1185">Reference proteome</keyword>
<dbReference type="EMBL" id="CH963846">
    <property type="protein sequence ID" value="KRF97525.1"/>
    <property type="molecule type" value="Genomic_DNA"/>
</dbReference>
<gene>
    <name evidence="1" type="primary">Dwil\GK26846</name>
    <name evidence="1" type="ORF">Dwil_GK26846</name>
</gene>
<proteinExistence type="predicted"/>
<organism evidence="1 2">
    <name type="scientific">Drosophila willistoni</name>
    <name type="common">Fruit fly</name>
    <dbReference type="NCBI Taxonomy" id="7260"/>
    <lineage>
        <taxon>Eukaryota</taxon>
        <taxon>Metazoa</taxon>
        <taxon>Ecdysozoa</taxon>
        <taxon>Arthropoda</taxon>
        <taxon>Hexapoda</taxon>
        <taxon>Insecta</taxon>
        <taxon>Pterygota</taxon>
        <taxon>Neoptera</taxon>
        <taxon>Endopterygota</taxon>
        <taxon>Diptera</taxon>
        <taxon>Brachycera</taxon>
        <taxon>Muscomorpha</taxon>
        <taxon>Ephydroidea</taxon>
        <taxon>Drosophilidae</taxon>
        <taxon>Drosophila</taxon>
        <taxon>Sophophora</taxon>
    </lineage>
</organism>
<accession>A0A0Q9WNT4</accession>
<protein>
    <submittedName>
        <fullName evidence="1">Uncharacterized protein</fullName>
    </submittedName>
</protein>
<sequence>MALILLILFILVLSAVAYLIFIIHQKGLNPKEIRIDSINDVQKLLTPLPSGTTTPLKYLEKIA</sequence>
<dbReference type="InParanoid" id="A0A0Q9WNT4"/>
<name>A0A0Q9WNT4_DROWI</name>
<dbReference type="AlphaFoldDB" id="A0A0Q9WNT4"/>